<sequence>HDNRMVLKDESKDASIQSLPPILSTSAIRHNIICSENSYININNIESFSSQEDGYSLWILKNGSCDVLGEAVDLNLGSCLFIPELSTARAKKQKKQDVINITIT</sequence>
<name>A0A5J4PP61_9EUKA</name>
<organism evidence="1 2">
    <name type="scientific">Streblomastix strix</name>
    <dbReference type="NCBI Taxonomy" id="222440"/>
    <lineage>
        <taxon>Eukaryota</taxon>
        <taxon>Metamonada</taxon>
        <taxon>Preaxostyla</taxon>
        <taxon>Oxymonadida</taxon>
        <taxon>Streblomastigidae</taxon>
        <taxon>Streblomastix</taxon>
    </lineage>
</organism>
<dbReference type="AlphaFoldDB" id="A0A5J4PP61"/>
<accession>A0A5J4PP61</accession>
<feature type="non-terminal residue" evidence="1">
    <location>
        <position position="104"/>
    </location>
</feature>
<dbReference type="EMBL" id="SNRW01049621">
    <property type="protein sequence ID" value="KAA6310691.1"/>
    <property type="molecule type" value="Genomic_DNA"/>
</dbReference>
<evidence type="ECO:0000313" key="2">
    <source>
        <dbReference type="Proteomes" id="UP000324800"/>
    </source>
</evidence>
<evidence type="ECO:0000313" key="1">
    <source>
        <dbReference type="EMBL" id="KAA6310691.1"/>
    </source>
</evidence>
<gene>
    <name evidence="1" type="ORF">EZS28_056265</name>
</gene>
<comment type="caution">
    <text evidence="1">The sequence shown here is derived from an EMBL/GenBank/DDBJ whole genome shotgun (WGS) entry which is preliminary data.</text>
</comment>
<protein>
    <submittedName>
        <fullName evidence="1">Uncharacterized protein</fullName>
    </submittedName>
</protein>
<feature type="non-terminal residue" evidence="1">
    <location>
        <position position="1"/>
    </location>
</feature>
<dbReference type="Proteomes" id="UP000324800">
    <property type="component" value="Unassembled WGS sequence"/>
</dbReference>
<reference evidence="1 2" key="1">
    <citation type="submission" date="2019-03" db="EMBL/GenBank/DDBJ databases">
        <title>Single cell metagenomics reveals metabolic interactions within the superorganism composed of flagellate Streblomastix strix and complex community of Bacteroidetes bacteria on its surface.</title>
        <authorList>
            <person name="Treitli S.C."/>
            <person name="Kolisko M."/>
            <person name="Husnik F."/>
            <person name="Keeling P."/>
            <person name="Hampl V."/>
        </authorList>
    </citation>
    <scope>NUCLEOTIDE SEQUENCE [LARGE SCALE GENOMIC DNA]</scope>
    <source>
        <strain evidence="1">ST1C</strain>
    </source>
</reference>
<proteinExistence type="predicted"/>